<feature type="transmembrane region" description="Helical" evidence="8">
    <location>
        <begin position="72"/>
        <end position="91"/>
    </location>
</feature>
<keyword evidence="4 8" id="KW-0812">Transmembrane</keyword>
<comment type="subcellular location">
    <subcellularLocation>
        <location evidence="1">Cell membrane</location>
        <topology evidence="1">Multi-pass membrane protein</topology>
    </subcellularLocation>
</comment>
<keyword evidence="5 8" id="KW-1133">Transmembrane helix</keyword>
<dbReference type="InterPro" id="IPR003416">
    <property type="entry name" value="MgtC/SapB/SrpB/YhiD_fam"/>
</dbReference>
<dbReference type="InterPro" id="IPR049177">
    <property type="entry name" value="MgtC_SapB_SrpB_YhiD_N"/>
</dbReference>
<dbReference type="PANTHER" id="PTHR33778">
    <property type="entry name" value="PROTEIN MGTC"/>
    <property type="match status" value="1"/>
</dbReference>
<evidence type="ECO:0000313" key="11">
    <source>
        <dbReference type="Proteomes" id="UP000316304"/>
    </source>
</evidence>
<proteinExistence type="inferred from homology"/>
<keyword evidence="3" id="KW-1003">Cell membrane</keyword>
<dbReference type="PANTHER" id="PTHR33778:SF1">
    <property type="entry name" value="MAGNESIUM TRANSPORTER YHID-RELATED"/>
    <property type="match status" value="1"/>
</dbReference>
<gene>
    <name evidence="10" type="ORF">Pla52o_33840</name>
</gene>
<evidence type="ECO:0000256" key="8">
    <source>
        <dbReference type="SAM" id="Phobius"/>
    </source>
</evidence>
<feature type="transmembrane region" description="Helical" evidence="8">
    <location>
        <begin position="111"/>
        <end position="130"/>
    </location>
</feature>
<evidence type="ECO:0000256" key="5">
    <source>
        <dbReference type="ARBA" id="ARBA00022989"/>
    </source>
</evidence>
<dbReference type="AlphaFoldDB" id="A0A5C6CDK3"/>
<comment type="caution">
    <text evidence="10">The sequence shown here is derived from an EMBL/GenBank/DDBJ whole genome shotgun (WGS) entry which is preliminary data.</text>
</comment>
<sequence>MVTSKHGHGASLGIPPFCFQRQQPESSEFTLEPARDRRHAMQDQLQQIGIVAIAGALGAIVGFEREFADKPAGLRTHIFVGAASAMLMLLGDGVLDQFQQEDRGGLSADPIRIIQAIVVGISFLGAGTIIHHQDKRVEGLTTAASILLTAGIGIAVAVGQLIFAVSISILAVLVLTLVGGIERRIARHVRKRTATRQSEFNKPAEGEEQLERDSQSKPPRPLQ</sequence>
<dbReference type="Pfam" id="PF02308">
    <property type="entry name" value="MgtC"/>
    <property type="match status" value="1"/>
</dbReference>
<name>A0A5C6CDK3_9BACT</name>
<evidence type="ECO:0000256" key="3">
    <source>
        <dbReference type="ARBA" id="ARBA00022475"/>
    </source>
</evidence>
<dbReference type="GO" id="GO:0005886">
    <property type="term" value="C:plasma membrane"/>
    <property type="evidence" value="ECO:0007669"/>
    <property type="project" value="UniProtKB-SubCell"/>
</dbReference>
<evidence type="ECO:0000259" key="9">
    <source>
        <dbReference type="Pfam" id="PF02308"/>
    </source>
</evidence>
<protein>
    <submittedName>
        <fullName evidence="10">Putative Mg(2+) transport ATPase</fullName>
    </submittedName>
</protein>
<dbReference type="EMBL" id="SJPT01000005">
    <property type="protein sequence ID" value="TWU22328.1"/>
    <property type="molecule type" value="Genomic_DNA"/>
</dbReference>
<feature type="transmembrane region" description="Helical" evidence="8">
    <location>
        <begin position="45"/>
        <end position="63"/>
    </location>
</feature>
<evidence type="ECO:0000256" key="2">
    <source>
        <dbReference type="ARBA" id="ARBA00009298"/>
    </source>
</evidence>
<dbReference type="PRINTS" id="PR01837">
    <property type="entry name" value="MGTCSAPBPROT"/>
</dbReference>
<comment type="similarity">
    <text evidence="2">Belongs to the MgtC/SapB family.</text>
</comment>
<evidence type="ECO:0000256" key="7">
    <source>
        <dbReference type="SAM" id="MobiDB-lite"/>
    </source>
</evidence>
<feature type="region of interest" description="Disordered" evidence="7">
    <location>
        <begin position="192"/>
        <end position="223"/>
    </location>
</feature>
<reference evidence="10 11" key="1">
    <citation type="submission" date="2019-02" db="EMBL/GenBank/DDBJ databases">
        <title>Deep-cultivation of Planctomycetes and their phenomic and genomic characterization uncovers novel biology.</title>
        <authorList>
            <person name="Wiegand S."/>
            <person name="Jogler M."/>
            <person name="Boedeker C."/>
            <person name="Pinto D."/>
            <person name="Vollmers J."/>
            <person name="Rivas-Marin E."/>
            <person name="Kohn T."/>
            <person name="Peeters S.H."/>
            <person name="Heuer A."/>
            <person name="Rast P."/>
            <person name="Oberbeckmann S."/>
            <person name="Bunk B."/>
            <person name="Jeske O."/>
            <person name="Meyerdierks A."/>
            <person name="Storesund J.E."/>
            <person name="Kallscheuer N."/>
            <person name="Luecker S."/>
            <person name="Lage O.M."/>
            <person name="Pohl T."/>
            <person name="Merkel B.J."/>
            <person name="Hornburger P."/>
            <person name="Mueller R.-W."/>
            <person name="Bruemmer F."/>
            <person name="Labrenz M."/>
            <person name="Spormann A.M."/>
            <person name="Op Den Camp H."/>
            <person name="Overmann J."/>
            <person name="Amann R."/>
            <person name="Jetten M.S.M."/>
            <person name="Mascher T."/>
            <person name="Medema M.H."/>
            <person name="Devos D.P."/>
            <person name="Kaster A.-K."/>
            <person name="Ovreas L."/>
            <person name="Rohde M."/>
            <person name="Galperin M.Y."/>
            <person name="Jogler C."/>
        </authorList>
    </citation>
    <scope>NUCLEOTIDE SEQUENCE [LARGE SCALE GENOMIC DNA]</scope>
    <source>
        <strain evidence="10 11">Pla52o</strain>
    </source>
</reference>
<feature type="transmembrane region" description="Helical" evidence="8">
    <location>
        <begin position="137"/>
        <end position="156"/>
    </location>
</feature>
<feature type="compositionally biased region" description="Basic and acidic residues" evidence="7">
    <location>
        <begin position="202"/>
        <end position="215"/>
    </location>
</feature>
<evidence type="ECO:0000256" key="1">
    <source>
        <dbReference type="ARBA" id="ARBA00004651"/>
    </source>
</evidence>
<keyword evidence="11" id="KW-1185">Reference proteome</keyword>
<feature type="domain" description="MgtC/SapB/SrpB/YhiD N-terminal" evidence="9">
    <location>
        <begin position="52"/>
        <end position="183"/>
    </location>
</feature>
<keyword evidence="6 8" id="KW-0472">Membrane</keyword>
<organism evidence="10 11">
    <name type="scientific">Novipirellula galeiformis</name>
    <dbReference type="NCBI Taxonomy" id="2528004"/>
    <lineage>
        <taxon>Bacteria</taxon>
        <taxon>Pseudomonadati</taxon>
        <taxon>Planctomycetota</taxon>
        <taxon>Planctomycetia</taxon>
        <taxon>Pirellulales</taxon>
        <taxon>Pirellulaceae</taxon>
        <taxon>Novipirellula</taxon>
    </lineage>
</organism>
<evidence type="ECO:0000256" key="6">
    <source>
        <dbReference type="ARBA" id="ARBA00023136"/>
    </source>
</evidence>
<feature type="transmembrane region" description="Helical" evidence="8">
    <location>
        <begin position="162"/>
        <end position="181"/>
    </location>
</feature>
<accession>A0A5C6CDK3</accession>
<evidence type="ECO:0000313" key="10">
    <source>
        <dbReference type="EMBL" id="TWU22328.1"/>
    </source>
</evidence>
<dbReference type="Proteomes" id="UP000316304">
    <property type="component" value="Unassembled WGS sequence"/>
</dbReference>
<evidence type="ECO:0000256" key="4">
    <source>
        <dbReference type="ARBA" id="ARBA00022692"/>
    </source>
</evidence>